<accession>A0A810KU08</accession>
<keyword evidence="3" id="KW-1185">Reference proteome</keyword>
<reference evidence="2" key="1">
    <citation type="submission" date="2020-08" db="EMBL/GenBank/DDBJ databases">
        <title>Whole genome shotgun sequence of Actinocatenispora sera NBRC 101916.</title>
        <authorList>
            <person name="Komaki H."/>
            <person name="Tamura T."/>
        </authorList>
    </citation>
    <scope>NUCLEOTIDE SEQUENCE</scope>
    <source>
        <strain evidence="2">NBRC 101916</strain>
    </source>
</reference>
<dbReference type="EMBL" id="AP023354">
    <property type="protein sequence ID" value="BCJ26723.1"/>
    <property type="molecule type" value="Genomic_DNA"/>
</dbReference>
<dbReference type="GO" id="GO:0003700">
    <property type="term" value="F:DNA-binding transcription factor activity"/>
    <property type="evidence" value="ECO:0007669"/>
    <property type="project" value="InterPro"/>
</dbReference>
<sequence length="166" mass="18840">MTDEHVDDPTERSRWRPVRLLLSALDDEIATIYAEAAIDGLRPTWVMELIRLHRRGPMTIAELARSVQVTHSGESQKVAAMRAAGLVRTVPGPDARSKRVTLTAKATRLVDRLAAEWEATEAAIADLEDELPYPLTRVVTDIQEALARRSFHDRIRDRLDRDPRWV</sequence>
<dbReference type="KEGG" id="aser:Asera_08310"/>
<dbReference type="InterPro" id="IPR000835">
    <property type="entry name" value="HTH_MarR-typ"/>
</dbReference>
<evidence type="ECO:0000313" key="3">
    <source>
        <dbReference type="Proteomes" id="UP000680750"/>
    </source>
</evidence>
<proteinExistence type="predicted"/>
<name>A0A810KU08_9ACTN</name>
<dbReference type="Pfam" id="PF13463">
    <property type="entry name" value="HTH_27"/>
    <property type="match status" value="1"/>
</dbReference>
<evidence type="ECO:0000313" key="2">
    <source>
        <dbReference type="EMBL" id="BCJ26723.1"/>
    </source>
</evidence>
<dbReference type="SUPFAM" id="SSF46785">
    <property type="entry name" value="Winged helix' DNA-binding domain"/>
    <property type="match status" value="1"/>
</dbReference>
<dbReference type="Gene3D" id="1.10.10.10">
    <property type="entry name" value="Winged helix-like DNA-binding domain superfamily/Winged helix DNA-binding domain"/>
    <property type="match status" value="1"/>
</dbReference>
<dbReference type="InterPro" id="IPR036390">
    <property type="entry name" value="WH_DNA-bd_sf"/>
</dbReference>
<dbReference type="SMART" id="SM00347">
    <property type="entry name" value="HTH_MARR"/>
    <property type="match status" value="1"/>
</dbReference>
<evidence type="ECO:0000259" key="1">
    <source>
        <dbReference type="SMART" id="SM00347"/>
    </source>
</evidence>
<dbReference type="Proteomes" id="UP000680750">
    <property type="component" value="Chromosome"/>
</dbReference>
<dbReference type="RefSeq" id="WP_035297924.1">
    <property type="nucleotide sequence ID" value="NZ_AP023354.1"/>
</dbReference>
<gene>
    <name evidence="2" type="ORF">Asera_08310</name>
</gene>
<organism evidence="2 3">
    <name type="scientific">Actinocatenispora sera</name>
    <dbReference type="NCBI Taxonomy" id="390989"/>
    <lineage>
        <taxon>Bacteria</taxon>
        <taxon>Bacillati</taxon>
        <taxon>Actinomycetota</taxon>
        <taxon>Actinomycetes</taxon>
        <taxon>Micromonosporales</taxon>
        <taxon>Micromonosporaceae</taxon>
        <taxon>Actinocatenispora</taxon>
    </lineage>
</organism>
<feature type="domain" description="HTH marR-type" evidence="1">
    <location>
        <begin position="34"/>
        <end position="131"/>
    </location>
</feature>
<dbReference type="AlphaFoldDB" id="A0A810KU08"/>
<dbReference type="InterPro" id="IPR036388">
    <property type="entry name" value="WH-like_DNA-bd_sf"/>
</dbReference>
<protein>
    <recommendedName>
        <fullName evidence="1">HTH marR-type domain-containing protein</fullName>
    </recommendedName>
</protein>